<evidence type="ECO:0000256" key="4">
    <source>
        <dbReference type="ARBA" id="ARBA00022723"/>
    </source>
</evidence>
<keyword evidence="3" id="KW-0349">Heme</keyword>
<name>A0A8H7UFV0_MORIS</name>
<comment type="caution">
    <text evidence="9">The sequence shown here is derived from an EMBL/GenBank/DDBJ whole genome shotgun (WGS) entry which is preliminary data.</text>
</comment>
<dbReference type="GO" id="GO:0006979">
    <property type="term" value="P:response to oxidative stress"/>
    <property type="evidence" value="ECO:0007669"/>
    <property type="project" value="TreeGrafter"/>
</dbReference>
<accession>A0A8H7UFV0</accession>
<comment type="similarity">
    <text evidence="1">Belongs to the heme oxygenase family.</text>
</comment>
<dbReference type="EMBL" id="JAEPQZ010000008">
    <property type="protein sequence ID" value="KAG2177744.1"/>
    <property type="molecule type" value="Genomic_DNA"/>
</dbReference>
<dbReference type="SUPFAM" id="SSF48613">
    <property type="entry name" value="Heme oxygenase-like"/>
    <property type="match status" value="1"/>
</dbReference>
<dbReference type="InterPro" id="IPR016053">
    <property type="entry name" value="Haem_Oase-like"/>
</dbReference>
<gene>
    <name evidence="9" type="ORF">INT43_002991</name>
</gene>
<dbReference type="PRINTS" id="PR00088">
    <property type="entry name" value="HAEMOXYGNASE"/>
</dbReference>
<comment type="catalytic activity">
    <reaction evidence="7">
        <text>heme b + 3 reduced [NADPH--hemoprotein reductase] + 3 O2 = biliverdin IXalpha + CO + Fe(2+) + 3 oxidized [NADPH--hemoprotein reductase] + 3 H2O + H(+)</text>
        <dbReference type="Rhea" id="RHEA:21764"/>
        <dbReference type="Rhea" id="RHEA-COMP:11964"/>
        <dbReference type="Rhea" id="RHEA-COMP:11965"/>
        <dbReference type="ChEBI" id="CHEBI:15377"/>
        <dbReference type="ChEBI" id="CHEBI:15378"/>
        <dbReference type="ChEBI" id="CHEBI:15379"/>
        <dbReference type="ChEBI" id="CHEBI:17245"/>
        <dbReference type="ChEBI" id="CHEBI:29033"/>
        <dbReference type="ChEBI" id="CHEBI:57618"/>
        <dbReference type="ChEBI" id="CHEBI:57991"/>
        <dbReference type="ChEBI" id="CHEBI:58210"/>
        <dbReference type="ChEBI" id="CHEBI:60344"/>
        <dbReference type="EC" id="1.14.14.18"/>
    </reaction>
</comment>
<dbReference type="PANTHER" id="PTHR10720">
    <property type="entry name" value="HEME OXYGENASE"/>
    <property type="match status" value="1"/>
</dbReference>
<dbReference type="InterPro" id="IPR018207">
    <property type="entry name" value="Haem_oxygenase_CS"/>
</dbReference>
<keyword evidence="5" id="KW-0560">Oxidoreductase</keyword>
<evidence type="ECO:0000313" key="9">
    <source>
        <dbReference type="EMBL" id="KAG2177744.1"/>
    </source>
</evidence>
<evidence type="ECO:0000256" key="3">
    <source>
        <dbReference type="ARBA" id="ARBA00022617"/>
    </source>
</evidence>
<dbReference type="AlphaFoldDB" id="A0A8H7UFV0"/>
<dbReference type="Pfam" id="PF01126">
    <property type="entry name" value="Heme_oxygenase"/>
    <property type="match status" value="1"/>
</dbReference>
<evidence type="ECO:0000256" key="7">
    <source>
        <dbReference type="ARBA" id="ARBA00048328"/>
    </source>
</evidence>
<dbReference type="PROSITE" id="PS00593">
    <property type="entry name" value="HEME_OXYGENASE"/>
    <property type="match status" value="1"/>
</dbReference>
<dbReference type="CDD" id="cd19165">
    <property type="entry name" value="HemeO"/>
    <property type="match status" value="1"/>
</dbReference>
<evidence type="ECO:0000313" key="10">
    <source>
        <dbReference type="Proteomes" id="UP000654370"/>
    </source>
</evidence>
<proteinExistence type="inferred from homology"/>
<sequence length="421" mass="47105">MPEASGPTMTMPPHPGLDMISENYEDLKKKCPAFSAGCPYAKTEEYNTMAASVGDISKCPAFQDGCPFSDKSKTELAALIETVPKEHPLINPHELPSCHDGELLVQALNAFLSQIRREAEGVDGSPKLEEDVAPELLEDPQLAAAMREGTKAVHRAAENSVFTKRFLRGQINLEEYGRYINSLYFIYTSMETLLEKHKNHPTVELIYFPEEVNRREALLEDMEYYYGKAQVAKLISPDTITPAVKSYIEAMESACKKNPALLIAHSYSRYLGDLSGGQILAKRLKTHIFHLSEKDAEWDAKDGLHFYHFENIGNVPEFKDMYRERLNAARVDASTRDLVVAEAVKSFELNIALFDEVEQLSQKNLLTPTKVTVSQAKAEEKVEQVQTDSKKSFTWPSATSLAIGVAAIGVVAYIYQKMQRA</sequence>
<keyword evidence="6" id="KW-0408">Iron</keyword>
<evidence type="ECO:0000256" key="1">
    <source>
        <dbReference type="ARBA" id="ARBA00006134"/>
    </source>
</evidence>
<keyword evidence="10" id="KW-1185">Reference proteome</keyword>
<dbReference type="OrthoDB" id="652091at2759"/>
<dbReference type="GO" id="GO:0046872">
    <property type="term" value="F:metal ion binding"/>
    <property type="evidence" value="ECO:0007669"/>
    <property type="project" value="UniProtKB-KW"/>
</dbReference>
<dbReference type="Gene3D" id="1.20.910.10">
    <property type="entry name" value="Heme oxygenase-like"/>
    <property type="match status" value="1"/>
</dbReference>
<keyword evidence="8" id="KW-0812">Transmembrane</keyword>
<evidence type="ECO:0000256" key="6">
    <source>
        <dbReference type="ARBA" id="ARBA00023004"/>
    </source>
</evidence>
<dbReference type="GO" id="GO:0042167">
    <property type="term" value="P:heme catabolic process"/>
    <property type="evidence" value="ECO:0007669"/>
    <property type="project" value="TreeGrafter"/>
</dbReference>
<keyword evidence="4" id="KW-0479">Metal-binding</keyword>
<organism evidence="9 10">
    <name type="scientific">Mortierella isabellina</name>
    <name type="common">Filamentous fungus</name>
    <name type="synonym">Umbelopsis isabellina</name>
    <dbReference type="NCBI Taxonomy" id="91625"/>
    <lineage>
        <taxon>Eukaryota</taxon>
        <taxon>Fungi</taxon>
        <taxon>Fungi incertae sedis</taxon>
        <taxon>Mucoromycota</taxon>
        <taxon>Mucoromycotina</taxon>
        <taxon>Umbelopsidomycetes</taxon>
        <taxon>Umbelopsidales</taxon>
        <taxon>Umbelopsidaceae</taxon>
        <taxon>Umbelopsis</taxon>
    </lineage>
</organism>
<keyword evidence="8" id="KW-0472">Membrane</keyword>
<evidence type="ECO:0000256" key="8">
    <source>
        <dbReference type="SAM" id="Phobius"/>
    </source>
</evidence>
<dbReference type="PANTHER" id="PTHR10720:SF0">
    <property type="entry name" value="HEME OXYGENASE"/>
    <property type="match status" value="1"/>
</dbReference>
<dbReference type="InterPro" id="IPR002051">
    <property type="entry name" value="Haem_Oase"/>
</dbReference>
<dbReference type="EC" id="1.14.14.18" evidence="2"/>
<evidence type="ECO:0000256" key="2">
    <source>
        <dbReference type="ARBA" id="ARBA00012360"/>
    </source>
</evidence>
<evidence type="ECO:0000256" key="5">
    <source>
        <dbReference type="ARBA" id="ARBA00023002"/>
    </source>
</evidence>
<dbReference type="GO" id="GO:0004392">
    <property type="term" value="F:heme oxygenase (decyclizing) activity"/>
    <property type="evidence" value="ECO:0007669"/>
    <property type="project" value="UniProtKB-EC"/>
</dbReference>
<dbReference type="Proteomes" id="UP000654370">
    <property type="component" value="Unassembled WGS sequence"/>
</dbReference>
<dbReference type="GO" id="GO:0006788">
    <property type="term" value="P:heme oxidation"/>
    <property type="evidence" value="ECO:0007669"/>
    <property type="project" value="InterPro"/>
</dbReference>
<dbReference type="InterPro" id="IPR016084">
    <property type="entry name" value="Haem_Oase-like_multi-hlx"/>
</dbReference>
<dbReference type="GO" id="GO:0020037">
    <property type="term" value="F:heme binding"/>
    <property type="evidence" value="ECO:0007669"/>
    <property type="project" value="TreeGrafter"/>
</dbReference>
<feature type="transmembrane region" description="Helical" evidence="8">
    <location>
        <begin position="393"/>
        <end position="415"/>
    </location>
</feature>
<keyword evidence="8" id="KW-1133">Transmembrane helix</keyword>
<reference evidence="9" key="1">
    <citation type="submission" date="2020-12" db="EMBL/GenBank/DDBJ databases">
        <title>Metabolic potential, ecology and presence of endohyphal bacteria is reflected in genomic diversity of Mucoromycotina.</title>
        <authorList>
            <person name="Muszewska A."/>
            <person name="Okrasinska A."/>
            <person name="Steczkiewicz K."/>
            <person name="Drgas O."/>
            <person name="Orlowska M."/>
            <person name="Perlinska-Lenart U."/>
            <person name="Aleksandrzak-Piekarczyk T."/>
            <person name="Szatraj K."/>
            <person name="Zielenkiewicz U."/>
            <person name="Pilsyk S."/>
            <person name="Malc E."/>
            <person name="Mieczkowski P."/>
            <person name="Kruszewska J.S."/>
            <person name="Biernat P."/>
            <person name="Pawlowska J."/>
        </authorList>
    </citation>
    <scope>NUCLEOTIDE SEQUENCE</scope>
    <source>
        <strain evidence="9">WA0000067209</strain>
    </source>
</reference>
<protein>
    <recommendedName>
        <fullName evidence="2">heme oxygenase (biliverdin-producing)</fullName>
        <ecNumber evidence="2">1.14.14.18</ecNumber>
    </recommendedName>
</protein>